<dbReference type="Gene3D" id="3.30.565.10">
    <property type="entry name" value="Histidine kinase-like ATPase, C-terminal domain"/>
    <property type="match status" value="1"/>
</dbReference>
<dbReference type="InterPro" id="IPR014721">
    <property type="entry name" value="Ribsml_uS5_D2-typ_fold_subgr"/>
</dbReference>
<dbReference type="InterPro" id="IPR005734">
    <property type="entry name" value="TopoVI_B"/>
</dbReference>
<evidence type="ECO:0000256" key="4">
    <source>
        <dbReference type="ARBA" id="ARBA00023125"/>
    </source>
</evidence>
<comment type="subcellular location">
    <subcellularLocation>
        <location evidence="6">Nucleus</location>
    </subcellularLocation>
</comment>
<dbReference type="Proteomes" id="UP000247498">
    <property type="component" value="Unassembled WGS sequence"/>
</dbReference>
<comment type="similarity">
    <text evidence="6">Belongs to the TOP6B family.</text>
</comment>
<evidence type="ECO:0000256" key="3">
    <source>
        <dbReference type="ARBA" id="ARBA00023029"/>
    </source>
</evidence>
<evidence type="ECO:0000256" key="2">
    <source>
        <dbReference type="ARBA" id="ARBA00022840"/>
    </source>
</evidence>
<feature type="binding site" evidence="6">
    <location>
        <position position="511"/>
    </location>
    <ligand>
        <name>ATP</name>
        <dbReference type="ChEBI" id="CHEBI:30616"/>
    </ligand>
</feature>
<proteinExistence type="inferred from homology"/>
<dbReference type="Gene3D" id="3.30.230.10">
    <property type="match status" value="1"/>
</dbReference>
<keyword evidence="4 6" id="KW-0238">DNA-binding</keyword>
<dbReference type="GO" id="GO:0009330">
    <property type="term" value="C:DNA topoisomerase type II (double strand cut, ATP-hydrolyzing) complex"/>
    <property type="evidence" value="ECO:0007669"/>
    <property type="project" value="UniProtKB-UniRule"/>
</dbReference>
<feature type="domain" description="DNA topoisomerase VI subunit B transducer" evidence="7">
    <location>
        <begin position="393"/>
        <end position="546"/>
    </location>
</feature>
<dbReference type="Pfam" id="PF13589">
    <property type="entry name" value="HATPase_c_3"/>
    <property type="match status" value="1"/>
</dbReference>
<dbReference type="OrthoDB" id="1562195at2759"/>
<feature type="binding site" evidence="6">
    <location>
        <position position="154"/>
    </location>
    <ligand>
        <name>ATP</name>
        <dbReference type="ChEBI" id="CHEBI:30616"/>
    </ligand>
</feature>
<accession>A0A2V0P4K2</accession>
<keyword evidence="1 6" id="KW-0547">Nucleotide-binding</keyword>
<dbReference type="FunCoup" id="A0A2V0P4K2">
    <property type="interactions" value="196"/>
</dbReference>
<dbReference type="CDD" id="cd00823">
    <property type="entry name" value="TopoIIB_Trans"/>
    <property type="match status" value="1"/>
</dbReference>
<dbReference type="Gene3D" id="1.10.8.50">
    <property type="match status" value="1"/>
</dbReference>
<dbReference type="GO" id="GO:0003677">
    <property type="term" value="F:DNA binding"/>
    <property type="evidence" value="ECO:0007669"/>
    <property type="project" value="UniProtKB-UniRule"/>
</dbReference>
<evidence type="ECO:0000313" key="8">
    <source>
        <dbReference type="EMBL" id="GBF92117.1"/>
    </source>
</evidence>
<dbReference type="AlphaFoldDB" id="A0A2V0P4K2"/>
<keyword evidence="6" id="KW-0539">Nucleus</keyword>
<keyword evidence="9" id="KW-1185">Reference proteome</keyword>
<feature type="binding site" evidence="6">
    <location>
        <begin position="175"/>
        <end position="176"/>
    </location>
    <ligand>
        <name>ATP</name>
        <dbReference type="ChEBI" id="CHEBI:30616"/>
    </ligand>
</feature>
<dbReference type="PANTHER" id="PTHR48444">
    <property type="entry name" value="DNA TOPOISOMERASE 6 SUBUNIT B"/>
    <property type="match status" value="1"/>
</dbReference>
<evidence type="ECO:0000256" key="1">
    <source>
        <dbReference type="ARBA" id="ARBA00022741"/>
    </source>
</evidence>
<dbReference type="FunFam" id="3.30.230.10:FF:000050">
    <property type="entry name" value="DNA topoisomerase 6 subunit B"/>
    <property type="match status" value="1"/>
</dbReference>
<comment type="caution">
    <text evidence="8">The sequence shown here is derived from an EMBL/GenBank/DDBJ whole genome shotgun (WGS) entry which is preliminary data.</text>
</comment>
<keyword evidence="5 6" id="KW-0413">Isomerase</keyword>
<dbReference type="InterPro" id="IPR036890">
    <property type="entry name" value="HATPase_C_sf"/>
</dbReference>
<name>A0A2V0P4K2_9CHLO</name>
<gene>
    <name evidence="6" type="primary">TOP6B</name>
    <name evidence="8" type="ORF">Rsub_04464</name>
</gene>
<dbReference type="HAMAP" id="MF_00322">
    <property type="entry name" value="Top6B"/>
    <property type="match status" value="1"/>
</dbReference>
<dbReference type="GO" id="GO:0003918">
    <property type="term" value="F:DNA topoisomerase type II (double strand cut, ATP-hydrolyzing) activity"/>
    <property type="evidence" value="ECO:0007669"/>
    <property type="project" value="UniProtKB-UniRule"/>
</dbReference>
<comment type="function">
    <text evidence="6">Component of the DNA topoisomerase VI involved in chromatin organization and progression of endoreduplication cycles. Relaxes both positive and negative superturns and exhibits a strong decatenase activity. The B subunit binds ATP.</text>
</comment>
<dbReference type="NCBIfam" id="NF003218">
    <property type="entry name" value="PRK04184.1"/>
    <property type="match status" value="1"/>
</dbReference>
<keyword evidence="3 6" id="KW-0799">Topoisomerase</keyword>
<evidence type="ECO:0000256" key="6">
    <source>
        <dbReference type="HAMAP-Rule" id="MF_03165"/>
    </source>
</evidence>
<dbReference type="Pfam" id="PF09239">
    <property type="entry name" value="Topo-VIb_trans"/>
    <property type="match status" value="1"/>
</dbReference>
<dbReference type="EC" id="5.6.2.2" evidence="6"/>
<feature type="binding site" evidence="6">
    <location>
        <position position="47"/>
    </location>
    <ligand>
        <name>ATP</name>
        <dbReference type="ChEBI" id="CHEBI:30616"/>
    </ligand>
</feature>
<dbReference type="InParanoid" id="A0A2V0P4K2"/>
<reference evidence="8 9" key="1">
    <citation type="journal article" date="2018" name="Sci. Rep.">
        <title>Raphidocelis subcapitata (=Pseudokirchneriella subcapitata) provides an insight into genome evolution and environmental adaptations in the Sphaeropleales.</title>
        <authorList>
            <person name="Suzuki S."/>
            <person name="Yamaguchi H."/>
            <person name="Nakajima N."/>
            <person name="Kawachi M."/>
        </authorList>
    </citation>
    <scope>NUCLEOTIDE SEQUENCE [LARGE SCALE GENOMIC DNA]</scope>
    <source>
        <strain evidence="8 9">NIES-35</strain>
    </source>
</reference>
<dbReference type="STRING" id="307507.A0A2V0P4K2"/>
<evidence type="ECO:0000313" key="9">
    <source>
        <dbReference type="Proteomes" id="UP000247498"/>
    </source>
</evidence>
<evidence type="ECO:0000259" key="7">
    <source>
        <dbReference type="Pfam" id="PF09239"/>
    </source>
</evidence>
<dbReference type="InterPro" id="IPR015320">
    <property type="entry name" value="TopoVI_B_transducer"/>
</dbReference>
<comment type="catalytic activity">
    <reaction evidence="6">
        <text>ATP-dependent breakage, passage and rejoining of double-stranded DNA.</text>
        <dbReference type="EC" id="5.6.2.2"/>
    </reaction>
</comment>
<dbReference type="InterPro" id="IPR020568">
    <property type="entry name" value="Ribosomal_Su5_D2-typ_SF"/>
</dbReference>
<dbReference type="SUPFAM" id="SSF55874">
    <property type="entry name" value="ATPase domain of HSP90 chaperone/DNA topoisomerase II/histidine kinase"/>
    <property type="match status" value="1"/>
</dbReference>
<sequence length="663" mass="73091">MAPKAAKKGDELQQKSPAEFFADNKNIAGFDNPGKCLYTTVRELVENALDSAESISRLPEITITIEEVSRARLNALRGVEHHDRIDEQLYQDWESEDAKRRRLVKEAKEQMRLVKVASKKGEAAAAAEGKAAEARKAKEGVARGTLFYKVTVKDNGSGMPHGDIPNMLGRVLSGTKYGVKQTRGKFGLGAKMALIWSKMTTGLPFTITSALQRQDFRSAYILDIDIHKNEPNVHKEARLPNPGGWHGTELSVTIEGNFAGAYKGYILRYLRQIAVITPYAQFSFRYVAEDPKASLDLAFKRRTDAMPPAPMVTKHHPSSVDLELVKRLVVATDKKNMVAFLSKEFDCITRDLAGRLVEEMRSGVQADTPPCKMTTQQVVRLHQLLHEARFSDPSGNHLSPAGEYNLRLGVMKELRPELIATHSGDVRVFEGHAFVVEAAVSVGGRNMKPGLNIYRFANRIPLLFEAGNDVITKTAAKRINWAAYKINHKADKVGVFVSIVSTKIPFKGAGKEYVGDDVDEMVAAVKAAIMSCGAKIARQQAAREHQLRKRNLTKYIPNTAAAIFAVLESMAAAPAKGPKRRRLQERHDVPALVQSGEVTEALLAARLAEHVERIDTDMALEYQVQQGLAAGAAKKEVYLAPATARTKYGPDLHTAACVVRLLQ</sequence>
<organism evidence="8 9">
    <name type="scientific">Raphidocelis subcapitata</name>
    <dbReference type="NCBI Taxonomy" id="307507"/>
    <lineage>
        <taxon>Eukaryota</taxon>
        <taxon>Viridiplantae</taxon>
        <taxon>Chlorophyta</taxon>
        <taxon>core chlorophytes</taxon>
        <taxon>Chlorophyceae</taxon>
        <taxon>CS clade</taxon>
        <taxon>Sphaeropleales</taxon>
        <taxon>Selenastraceae</taxon>
        <taxon>Raphidocelis</taxon>
    </lineage>
</organism>
<dbReference type="GO" id="GO:0005524">
    <property type="term" value="F:ATP binding"/>
    <property type="evidence" value="ECO:0007669"/>
    <property type="project" value="UniProtKB-UniRule"/>
</dbReference>
<dbReference type="SUPFAM" id="SSF54211">
    <property type="entry name" value="Ribosomal protein S5 domain 2-like"/>
    <property type="match status" value="1"/>
</dbReference>
<dbReference type="GO" id="GO:0005634">
    <property type="term" value="C:nucleus"/>
    <property type="evidence" value="ECO:0007669"/>
    <property type="project" value="UniProtKB-SubCell"/>
</dbReference>
<dbReference type="GO" id="GO:0006265">
    <property type="term" value="P:DNA topological change"/>
    <property type="evidence" value="ECO:0007669"/>
    <property type="project" value="UniProtKB-UniRule"/>
</dbReference>
<comment type="subunit">
    <text evidence="6">Homodimer. Heterotetramer of two TOP6A and two TOP6B subunits.</text>
</comment>
<keyword evidence="2 6" id="KW-0067">ATP-binding</keyword>
<dbReference type="PANTHER" id="PTHR48444:SF1">
    <property type="entry name" value="DNA TOPOISOMERASE 6 SUBUNIT B"/>
    <property type="match status" value="1"/>
</dbReference>
<dbReference type="EMBL" id="BDRX01000029">
    <property type="protein sequence ID" value="GBF92117.1"/>
    <property type="molecule type" value="Genomic_DNA"/>
</dbReference>
<protein>
    <recommendedName>
        <fullName evidence="6">DNA topoisomerase 6 subunit B</fullName>
        <ecNumber evidence="6">5.6.2.2</ecNumber>
    </recommendedName>
</protein>
<feature type="binding site" evidence="6">
    <location>
        <begin position="184"/>
        <end position="191"/>
    </location>
    <ligand>
        <name>ATP</name>
        <dbReference type="ChEBI" id="CHEBI:30616"/>
    </ligand>
</feature>
<evidence type="ECO:0000256" key="5">
    <source>
        <dbReference type="ARBA" id="ARBA00023235"/>
    </source>
</evidence>